<proteinExistence type="predicted"/>
<protein>
    <submittedName>
        <fullName evidence="1">Uncharacterized protein</fullName>
    </submittedName>
</protein>
<dbReference type="GeneID" id="36517371"/>
<dbReference type="RefSeq" id="XP_024665948.1">
    <property type="nucleotide sequence ID" value="XM_024810180.1"/>
</dbReference>
<reference evidence="1 2" key="1">
    <citation type="submission" date="2017-04" db="EMBL/GenBank/DDBJ databases">
        <title>Genome sequencing of [Candida] sorbophila.</title>
        <authorList>
            <person name="Ahn J.O."/>
        </authorList>
    </citation>
    <scope>NUCLEOTIDE SEQUENCE [LARGE SCALE GENOMIC DNA]</scope>
    <source>
        <strain evidence="1 2">DS02</strain>
    </source>
</reference>
<dbReference type="Proteomes" id="UP000238350">
    <property type="component" value="Unassembled WGS sequence"/>
</dbReference>
<organism evidence="1 2">
    <name type="scientific">Wickerhamiella sorbophila</name>
    <dbReference type="NCBI Taxonomy" id="45607"/>
    <lineage>
        <taxon>Eukaryota</taxon>
        <taxon>Fungi</taxon>
        <taxon>Dikarya</taxon>
        <taxon>Ascomycota</taxon>
        <taxon>Saccharomycotina</taxon>
        <taxon>Dipodascomycetes</taxon>
        <taxon>Dipodascales</taxon>
        <taxon>Trichomonascaceae</taxon>
        <taxon>Wickerhamiella</taxon>
    </lineage>
</organism>
<name>A0A2T0FLY1_9ASCO</name>
<sequence>MCCRIDHADYSALLKRCSLNLENSHIFIDGYGLILHHWKISNQNTQSNVAPNKIYVQEVKKQIDLLLALNPRSITFFVESVVTNLGLENRIRSKQELLNTINFDGLVSPRILTLSEIMKYSPKVNTALCDMENEHTILHDIAKLKSSPGASDDDSYLIITRNLSFARYELPDNSQIFLLPTDTDLQECPLNLRAYAFHELQSVLCKDSAPEKLPDLIGGTILNPDSGTYLRLELQNSLRNQCPVILLPVVPIVDGISPYDVGSVYRRSAYGSFLHELNVSPETPIKLYHQEARKYKAHPLRPLDKGICKAHARYWSQARRGTDFCDELIGFVSPPIISSVGRYLNDLLDEKPMRSATPSLEAKQAICYLSVLFYSLCVLSECEHSFSCDPYMRLLTEINPFHLEPYVLA</sequence>
<evidence type="ECO:0000313" key="1">
    <source>
        <dbReference type="EMBL" id="PRT56003.1"/>
    </source>
</evidence>
<comment type="caution">
    <text evidence="1">The sequence shown here is derived from an EMBL/GenBank/DDBJ whole genome shotgun (WGS) entry which is preliminary data.</text>
</comment>
<gene>
    <name evidence="1" type="ORF">B9G98_03623</name>
</gene>
<accession>A0A2T0FLY1</accession>
<evidence type="ECO:0000313" key="2">
    <source>
        <dbReference type="Proteomes" id="UP000238350"/>
    </source>
</evidence>
<dbReference type="AlphaFoldDB" id="A0A2T0FLY1"/>
<dbReference type="EMBL" id="NDIQ01000022">
    <property type="protein sequence ID" value="PRT56003.1"/>
    <property type="molecule type" value="Genomic_DNA"/>
</dbReference>
<keyword evidence="2" id="KW-1185">Reference proteome</keyword>